<dbReference type="Proteomes" id="UP000294847">
    <property type="component" value="Chromosome 3"/>
</dbReference>
<feature type="transmembrane region" description="Helical" evidence="10">
    <location>
        <begin position="991"/>
        <end position="1017"/>
    </location>
</feature>
<accession>A0A4P7NBT9</accession>
<feature type="transmembrane region" description="Helical" evidence="10">
    <location>
        <begin position="948"/>
        <end position="971"/>
    </location>
</feature>
<dbReference type="SUPFAM" id="SSF52540">
    <property type="entry name" value="P-loop containing nucleoside triphosphate hydrolases"/>
    <property type="match status" value="2"/>
</dbReference>
<dbReference type="Gene3D" id="1.20.1560.10">
    <property type="entry name" value="ABC transporter type 1, transmembrane domain"/>
    <property type="match status" value="2"/>
</dbReference>
<protein>
    <submittedName>
        <fullName evidence="11">Uncharacterized protein</fullName>
    </submittedName>
</protein>
<dbReference type="InterPro" id="IPR003593">
    <property type="entry name" value="AAA+_ATPase"/>
</dbReference>
<dbReference type="InterPro" id="IPR003439">
    <property type="entry name" value="ABC_transporter-like_ATP-bd"/>
</dbReference>
<dbReference type="EMBL" id="CP034206">
    <property type="protein sequence ID" value="QBZ59332.1"/>
    <property type="molecule type" value="Genomic_DNA"/>
</dbReference>
<dbReference type="PANTHER" id="PTHR24223:SF399">
    <property type="entry name" value="ABC TRANSPORTER ATNG"/>
    <property type="match status" value="1"/>
</dbReference>
<dbReference type="InterPro" id="IPR044726">
    <property type="entry name" value="ABCC_6TM_D2"/>
</dbReference>
<organism evidence="11 12">
    <name type="scientific">Pyricularia oryzae</name>
    <name type="common">Rice blast fungus</name>
    <name type="synonym">Magnaporthe oryzae</name>
    <dbReference type="NCBI Taxonomy" id="318829"/>
    <lineage>
        <taxon>Eukaryota</taxon>
        <taxon>Fungi</taxon>
        <taxon>Dikarya</taxon>
        <taxon>Ascomycota</taxon>
        <taxon>Pezizomycotina</taxon>
        <taxon>Sordariomycetes</taxon>
        <taxon>Sordariomycetidae</taxon>
        <taxon>Magnaporthales</taxon>
        <taxon>Pyriculariaceae</taxon>
        <taxon>Pyricularia</taxon>
    </lineage>
</organism>
<keyword evidence="5" id="KW-0067">ATP-binding</keyword>
<evidence type="ECO:0000256" key="7">
    <source>
        <dbReference type="ARBA" id="ARBA00023136"/>
    </source>
</evidence>
<evidence type="ECO:0000256" key="2">
    <source>
        <dbReference type="ARBA" id="ARBA00022448"/>
    </source>
</evidence>
<dbReference type="SUPFAM" id="SSF90123">
    <property type="entry name" value="ABC transporter transmembrane region"/>
    <property type="match status" value="2"/>
</dbReference>
<feature type="region of interest" description="Disordered" evidence="9">
    <location>
        <begin position="892"/>
        <end position="939"/>
    </location>
</feature>
<dbReference type="PROSITE" id="PS50929">
    <property type="entry name" value="ABC_TM1F"/>
    <property type="match status" value="2"/>
</dbReference>
<dbReference type="CDD" id="cd18580">
    <property type="entry name" value="ABC_6TM_ABCC_D2"/>
    <property type="match status" value="1"/>
</dbReference>
<feature type="transmembrane region" description="Helical" evidence="10">
    <location>
        <begin position="1032"/>
        <end position="1053"/>
    </location>
</feature>
<dbReference type="GO" id="GO:0140359">
    <property type="term" value="F:ABC-type transporter activity"/>
    <property type="evidence" value="ECO:0007669"/>
    <property type="project" value="InterPro"/>
</dbReference>
<dbReference type="InterPro" id="IPR027417">
    <property type="entry name" value="P-loop_NTPase"/>
</dbReference>
<dbReference type="InterPro" id="IPR011527">
    <property type="entry name" value="ABC1_TM_dom"/>
</dbReference>
<feature type="transmembrane region" description="Helical" evidence="10">
    <location>
        <begin position="1065"/>
        <end position="1088"/>
    </location>
</feature>
<feature type="compositionally biased region" description="Basic and acidic residues" evidence="9">
    <location>
        <begin position="918"/>
        <end position="928"/>
    </location>
</feature>
<feature type="compositionally biased region" description="Polar residues" evidence="9">
    <location>
        <begin position="892"/>
        <end position="910"/>
    </location>
</feature>
<evidence type="ECO:0000256" key="5">
    <source>
        <dbReference type="ARBA" id="ARBA00022840"/>
    </source>
</evidence>
<evidence type="ECO:0000256" key="3">
    <source>
        <dbReference type="ARBA" id="ARBA00022692"/>
    </source>
</evidence>
<dbReference type="InterPro" id="IPR036640">
    <property type="entry name" value="ABC1_TM_sf"/>
</dbReference>
<gene>
    <name evidence="11" type="ORF">PoMZ_04293</name>
</gene>
<evidence type="ECO:0000313" key="12">
    <source>
        <dbReference type="Proteomes" id="UP000294847"/>
    </source>
</evidence>
<feature type="transmembrane region" description="Helical" evidence="10">
    <location>
        <begin position="45"/>
        <end position="63"/>
    </location>
</feature>
<keyword evidence="6 10" id="KW-1133">Transmembrane helix</keyword>
<dbReference type="InterPro" id="IPR017871">
    <property type="entry name" value="ABC_transporter-like_CS"/>
</dbReference>
<keyword evidence="7 10" id="KW-0472">Membrane</keyword>
<dbReference type="GO" id="GO:0005524">
    <property type="term" value="F:ATP binding"/>
    <property type="evidence" value="ECO:0007669"/>
    <property type="project" value="UniProtKB-KW"/>
</dbReference>
<feature type="transmembrane region" description="Helical" evidence="10">
    <location>
        <begin position="355"/>
        <end position="373"/>
    </location>
</feature>
<dbReference type="FunFam" id="1.20.1560.10:FF:000055">
    <property type="entry name" value="ABC multidrug transporter (Eurofung)"/>
    <property type="match status" value="1"/>
</dbReference>
<sequence>MALQLETGLAAWPSSCAVADTEFGPGLPSSECRGGFDFTLAFENIVLSMVPASVFLVAAIIRLWQLSRARAVSQDKGLQSAKLCTACAHCVGQLAVVVFWALPDTYRTTASLPAAVVNLLAALAILPLSYWEGRRAPRPSAVLNVYLLGACLFEAVQTRTLWLAAEEGGDHVRRLAVSMSVVLGVKTILLVLEAVPKTTIAATIPGTAQNGQEEKQESTDKRGKRQAPREQTAGVYARRSFWWLNRILWTGFRNSKLKADDLYEIDDDIKTERYSQALASAWGRADKSKKRALLRSTLSVLKWPLLIPALPRFAQIFLNLAQPLLLLRLLQHVSSPPSAAGTEAEAQERRVGQGLIIATILVYFGLAVFNGYYGSKINRAVVLVRGSLIDLIYRHMLELDLTTCKTTAASGPAGLVTMDVERVDLAVDKLHALWAAPIEVGLGIFLIARQVGWACIGTAVVAAGCTLATTRISRLLPTRQKAWNQSVQRRVALTSTALNNIKSIKMMGGFERHVADRLQAAREAELDASASFRKCMTIVNTLVMVPRQLSAPLVLTLYALGVNNNNGTLLTASQAFTTLALIEIVAVPMGLLLQALPNITSSLACLDRIQAFLLSKARVDHRGQLQTTADMDEKPKNVTTTAISTIDVTTGVSTTVDKTPNLMASFKNASFFYATGEKDASFSLSQISMVLLRGSITIVAGPVGSGKSTLLKAILGELELVAGEVDVNPGPIGFCDQNPWISNGTVRQCIQGNSEYDSELYDDVVRTCALDQDIMRWGEEGSGSGNGSDMNVGSRGMALSEGQKHRLALARALYSRAPLLILDNTFQALDSRTEATIRDRLLAPTSGWAARHGTTVMLATTSCDNVLLGQADQVVVLDQNGKMVPREASTLLFSEEQSPPKNEQIQQQPVEQARPKLNKPDALNDKKTPPTQPAASKESSKTASTYRFFFGPVGFFRLAVLVLGVISLAVLTRIQRIWVQWWTEASSRDRYPTFVGVYFTFAVGGCTSFAFVFWWLFMSVTPITAGGLHQQLVSTIFSAPLSYFSGIDSGIILNRFSQDMAVLNGMLPISIFQTTSTGALIIGQLALIMYGANYMSISLPFTILALWLLANFYLRTSRQLRVLELELKAPIYTLLTETMEGLSTIRAFGWQSWYLGRCHVRVDGSKRAIYLLFMIQRWLGFVLDCTVAALATLMVILATQLRESTNSASLGVGLSSVIGFSVLVAQLVATYTEVENSLGAVDRIRDCVEMVPSEEDESRLVQPPAEWPTRGHLEFRNVAAGYTGKDGVTTKVIQDLTFSVEPGQKVWLCGRTGSGKSTILNLLLRLMDASSGEILVDGEDMARISPSAVKKAFAVIPQSPFFLPGTTVRISLGLYASSSEGDLAQIPDEEMISVLNEVGLWDHIRSQAGELGLGLNMDKLPLSHGQRQLFGFAMAMLKVKRQGSKIVLMDEPASGCDQETMMEMSALIRRAFESCTVLGVTHSLDIISEYDMVVSLDN</sequence>
<feature type="region of interest" description="Disordered" evidence="9">
    <location>
        <begin position="205"/>
        <end position="231"/>
    </location>
</feature>
<keyword evidence="3 10" id="KW-0812">Transmembrane</keyword>
<dbReference type="InterPro" id="IPR044746">
    <property type="entry name" value="ABCC_6TM_D1"/>
</dbReference>
<dbReference type="Pfam" id="PF00664">
    <property type="entry name" value="ABC_membrane"/>
    <property type="match status" value="2"/>
</dbReference>
<keyword evidence="8" id="KW-0325">Glycoprotein</keyword>
<evidence type="ECO:0000256" key="6">
    <source>
        <dbReference type="ARBA" id="ARBA00022989"/>
    </source>
</evidence>
<name>A0A4P7NBT9_PYROR</name>
<evidence type="ECO:0000256" key="10">
    <source>
        <dbReference type="SAM" id="Phobius"/>
    </source>
</evidence>
<dbReference type="SMART" id="SM00382">
    <property type="entry name" value="AAA"/>
    <property type="match status" value="2"/>
</dbReference>
<evidence type="ECO:0000256" key="1">
    <source>
        <dbReference type="ARBA" id="ARBA00004141"/>
    </source>
</evidence>
<dbReference type="Gene3D" id="3.40.50.300">
    <property type="entry name" value="P-loop containing nucleotide triphosphate hydrolases"/>
    <property type="match status" value="2"/>
</dbReference>
<feature type="transmembrane region" description="Helical" evidence="10">
    <location>
        <begin position="1178"/>
        <end position="1198"/>
    </location>
</feature>
<proteinExistence type="predicted"/>
<feature type="compositionally biased region" description="Basic and acidic residues" evidence="9">
    <location>
        <begin position="212"/>
        <end position="221"/>
    </location>
</feature>
<dbReference type="GO" id="GO:0016020">
    <property type="term" value="C:membrane"/>
    <property type="evidence" value="ECO:0007669"/>
    <property type="project" value="UniProtKB-SubCell"/>
</dbReference>
<dbReference type="CDD" id="cd18579">
    <property type="entry name" value="ABC_6TM_ABCC_D1"/>
    <property type="match status" value="1"/>
</dbReference>
<evidence type="ECO:0000256" key="9">
    <source>
        <dbReference type="SAM" id="MobiDB-lite"/>
    </source>
</evidence>
<dbReference type="PROSITE" id="PS50893">
    <property type="entry name" value="ABC_TRANSPORTER_2"/>
    <property type="match status" value="2"/>
</dbReference>
<comment type="subcellular location">
    <subcellularLocation>
        <location evidence="1">Membrane</location>
        <topology evidence="1">Multi-pass membrane protein</topology>
    </subcellularLocation>
</comment>
<evidence type="ECO:0000256" key="8">
    <source>
        <dbReference type="ARBA" id="ARBA00023180"/>
    </source>
</evidence>
<feature type="transmembrane region" description="Helical" evidence="10">
    <location>
        <begin position="114"/>
        <end position="131"/>
    </location>
</feature>
<dbReference type="Pfam" id="PF24357">
    <property type="entry name" value="TMD0_ABC"/>
    <property type="match status" value="1"/>
</dbReference>
<dbReference type="PANTHER" id="PTHR24223">
    <property type="entry name" value="ATP-BINDING CASSETTE SUB-FAMILY C"/>
    <property type="match status" value="1"/>
</dbReference>
<dbReference type="Pfam" id="PF00005">
    <property type="entry name" value="ABC_tran"/>
    <property type="match status" value="2"/>
</dbReference>
<reference evidence="11 12" key="1">
    <citation type="journal article" date="2019" name="Mol. Biol. Evol.">
        <title>Blast fungal genomes show frequent chromosomal changes, gene gains and losses, and effector gene turnover.</title>
        <authorList>
            <person name="Gomez Luciano L.B."/>
            <person name="Jason Tsai I."/>
            <person name="Chuma I."/>
            <person name="Tosa Y."/>
            <person name="Chen Y.H."/>
            <person name="Li J.Y."/>
            <person name="Li M.Y."/>
            <person name="Jade Lu M.Y."/>
            <person name="Nakayashiki H."/>
            <person name="Li W.H."/>
        </authorList>
    </citation>
    <scope>NUCLEOTIDE SEQUENCE [LARGE SCALE GENOMIC DNA]</scope>
    <source>
        <strain evidence="11">MZ5-1-6</strain>
    </source>
</reference>
<evidence type="ECO:0000313" key="11">
    <source>
        <dbReference type="EMBL" id="QBZ59332.1"/>
    </source>
</evidence>
<dbReference type="PROSITE" id="PS00211">
    <property type="entry name" value="ABC_TRANSPORTER_1"/>
    <property type="match status" value="1"/>
</dbReference>
<feature type="transmembrane region" description="Helical" evidence="10">
    <location>
        <begin position="1094"/>
        <end position="1114"/>
    </location>
</feature>
<keyword evidence="2" id="KW-0813">Transport</keyword>
<keyword evidence="4" id="KW-0547">Nucleotide-binding</keyword>
<dbReference type="InterPro" id="IPR050173">
    <property type="entry name" value="ABC_transporter_C-like"/>
</dbReference>
<feature type="transmembrane region" description="Helical" evidence="10">
    <location>
        <begin position="83"/>
        <end position="102"/>
    </location>
</feature>
<dbReference type="InterPro" id="IPR056227">
    <property type="entry name" value="TMD0_ABC"/>
</dbReference>
<evidence type="ECO:0000256" key="4">
    <source>
        <dbReference type="ARBA" id="ARBA00022741"/>
    </source>
</evidence>
<dbReference type="GO" id="GO:0016887">
    <property type="term" value="F:ATP hydrolysis activity"/>
    <property type="evidence" value="ECO:0007669"/>
    <property type="project" value="InterPro"/>
</dbReference>